<evidence type="ECO:0000313" key="1">
    <source>
        <dbReference type="EMBL" id="PRY88009.1"/>
    </source>
</evidence>
<reference evidence="1 2" key="1">
    <citation type="submission" date="2018-03" db="EMBL/GenBank/DDBJ databases">
        <title>Genomic Encyclopedia of Archaeal and Bacterial Type Strains, Phase II (KMG-II): from individual species to whole genera.</title>
        <authorList>
            <person name="Goeker M."/>
        </authorList>
    </citation>
    <scope>NUCLEOTIDE SEQUENCE [LARGE SCALE GENOMIC DNA]</scope>
    <source>
        <strain evidence="1 2">DSM 27929</strain>
    </source>
</reference>
<comment type="caution">
    <text evidence="1">The sequence shown here is derived from an EMBL/GenBank/DDBJ whole genome shotgun (WGS) entry which is preliminary data.</text>
</comment>
<dbReference type="RefSeq" id="WP_106133503.1">
    <property type="nucleotide sequence ID" value="NZ_PVTR01000005.1"/>
</dbReference>
<dbReference type="Proteomes" id="UP000238157">
    <property type="component" value="Unassembled WGS sequence"/>
</dbReference>
<organism evidence="1 2">
    <name type="scientific">Mongoliibacter ruber</name>
    <dbReference type="NCBI Taxonomy" id="1750599"/>
    <lineage>
        <taxon>Bacteria</taxon>
        <taxon>Pseudomonadati</taxon>
        <taxon>Bacteroidota</taxon>
        <taxon>Cytophagia</taxon>
        <taxon>Cytophagales</taxon>
        <taxon>Cyclobacteriaceae</taxon>
        <taxon>Mongoliibacter</taxon>
    </lineage>
</organism>
<accession>A0A2T0WMT3</accession>
<evidence type="ECO:0008006" key="3">
    <source>
        <dbReference type="Google" id="ProtNLM"/>
    </source>
</evidence>
<sequence>MIKLRLSNIYPTINFSNLCLTLLKLFLFPLAIQGQEYQNYLEKFDTALEPSGFEITYLTLDRNILLEKDEISFHAVTVDNKSKRIVSQSINLNIELLTLDGEIVDSGIFRLVNGIAHGTFPISLTPGRYILMAYTEQTRDLRKAFFKGLAVVDESGNLEPSKPGISLQVFPEGGQLVNDLKNTLVIVANETNGNSLEISGRITDDKGMDVGYFRTDTFGLAKIPFVPKKGISYQLVPESIETSAIPLPKPQAFGTTLHLLNLYKSEKVIFEITSTSLTENDSLIVSVFSEKSLKVFDTHHFPGNKLTVSIPYELLDQGIHQLEVIDLNHNLIAKRKFYVKPTLKPIDLKLTSDQDFLDLKINEKEPKSNIPYGVVSLTAQGISNTNLGLEKHLFIRSILNKDITILDQSPNLHSDEELESLDRIMITLDSTILDHNYAEFQPKSILKPGLSYSIKFSDQKSGDPIANTPISYYSNVLPFYLEDGVTDENGIVHLQGLDFFDSADFIFQKLERKYKEFEIELISENLQRRNEVLPEWIYFPGQKEKTTEILTQAVKSNLAKNQNVDYELEEFTITIDKQDYDDRYKMRRIFGKGKIKIVDPKQENPSHPLILVQNMGVTVIPNGTGGYRALVAGRSPSIYWDGVRLNPATLIDNYTSKQVEEVEVLRAGAILFYSRPFYEPLEEGKKKLTLHGFQNNPDISAAAMGDFNKFFPVSPEEKNTVSFNFPKPNNGQLEYSGIDSDGNIIFWKSEID</sequence>
<gene>
    <name evidence="1" type="ORF">CLW00_105130</name>
</gene>
<dbReference type="EMBL" id="PVTR01000005">
    <property type="protein sequence ID" value="PRY88009.1"/>
    <property type="molecule type" value="Genomic_DNA"/>
</dbReference>
<dbReference type="AlphaFoldDB" id="A0A2T0WMT3"/>
<evidence type="ECO:0000313" key="2">
    <source>
        <dbReference type="Proteomes" id="UP000238157"/>
    </source>
</evidence>
<protein>
    <recommendedName>
        <fullName evidence="3">MG2 domain-containing protein</fullName>
    </recommendedName>
</protein>
<dbReference type="OrthoDB" id="679547at2"/>
<name>A0A2T0WMT3_9BACT</name>
<keyword evidence="2" id="KW-1185">Reference proteome</keyword>
<proteinExistence type="predicted"/>